<dbReference type="EMBL" id="KN847059">
    <property type="protein sequence ID" value="KIW22011.1"/>
    <property type="molecule type" value="Genomic_DNA"/>
</dbReference>
<evidence type="ECO:0000256" key="1">
    <source>
        <dbReference type="SAM" id="MobiDB-lite"/>
    </source>
</evidence>
<dbReference type="AlphaFoldDB" id="A0A0D1Z341"/>
<gene>
    <name evidence="2" type="ORF">PV07_12586</name>
</gene>
<dbReference type="HOGENOM" id="CLU_402238_0_0_1"/>
<dbReference type="VEuPathDB" id="FungiDB:PV07_12586"/>
<feature type="compositionally biased region" description="Basic and acidic residues" evidence="1">
    <location>
        <begin position="73"/>
        <end position="85"/>
    </location>
</feature>
<dbReference type="STRING" id="569365.A0A0D1Z341"/>
<evidence type="ECO:0000313" key="3">
    <source>
        <dbReference type="Proteomes" id="UP000054466"/>
    </source>
</evidence>
<dbReference type="Proteomes" id="UP000054466">
    <property type="component" value="Unassembled WGS sequence"/>
</dbReference>
<sequence length="684" mass="77641">MAWGKKRRKEANEGRRTRFKPPLPKAAQRDDAHLLPEADREDDGSPPLEMEQRNGSPRQGAVQPDDESSELETEQHGERTPKPKEITVVIDFGTSNSIVAVISNERLILVSEFADMPDTLEHAPMVPSLLQYDASGKVKRYGHEVLLGGENVLRWFKLLLTSDDSSTIRKEAEDLVNRLLPLTKGLTEDDMISHFLEKIFEGLLKQLRKEGFLHDSETCNLRVAAALPSQCDQVARERYDECLRRASEAVGFAVTSIDIYPESLAVARNCIAEIKDPGSYLLAVHDGGGGTTDFYMMLVIVDKGLVYSEEIYAPRYLDMGGEHIEAQYKEFIQTQFSDITPAELEAFMTLWANVLKTKSPTNWVVGSLLKNSLPDGFVLEGDFSDQFESVVMDGVLDKIVEYLHEEYKLGMEEFEKRKEQYRLQCDNIWDSLHGDRMSDEQRETYRISEAFEKCKISFVSSGGQSHSVRLCDKLKEMFPEVWKRSEKPRTGLVEGLRHLLADAKEGSSQHRARHGYGYVGWEETQEGQPGAERNIDLEIYEGATAALIIPPESELYVGRSYFRPGRETASVRDHPTWPENILIRRFTKELLYAAKEDPNVLYQAPVILTLNLPTEQIPQEHIISCHYSEDRHSGELKFNVCEYQVKLNLESDGLLAQVVIPGHGKVITETRCSFSDMKMKLEEL</sequence>
<dbReference type="PANTHER" id="PTHR42749">
    <property type="entry name" value="CELL SHAPE-DETERMINING PROTEIN MREB"/>
    <property type="match status" value="1"/>
</dbReference>
<dbReference type="RefSeq" id="XP_016242227.1">
    <property type="nucleotide sequence ID" value="XM_016400125.1"/>
</dbReference>
<dbReference type="SUPFAM" id="SSF53067">
    <property type="entry name" value="Actin-like ATPase domain"/>
    <property type="match status" value="1"/>
</dbReference>
<protein>
    <submittedName>
        <fullName evidence="2">Uncharacterized protein</fullName>
    </submittedName>
</protein>
<dbReference type="GeneID" id="27351780"/>
<keyword evidence="3" id="KW-1185">Reference proteome</keyword>
<feature type="region of interest" description="Disordered" evidence="1">
    <location>
        <begin position="1"/>
        <end position="85"/>
    </location>
</feature>
<dbReference type="Gene3D" id="3.30.420.40">
    <property type="match status" value="1"/>
</dbReference>
<dbReference type="InterPro" id="IPR043129">
    <property type="entry name" value="ATPase_NBD"/>
</dbReference>
<reference evidence="2 3" key="1">
    <citation type="submission" date="2015-01" db="EMBL/GenBank/DDBJ databases">
        <title>The Genome Sequence of Cladophialophora immunda CBS83496.</title>
        <authorList>
            <consortium name="The Broad Institute Genomics Platform"/>
            <person name="Cuomo C."/>
            <person name="de Hoog S."/>
            <person name="Gorbushina A."/>
            <person name="Stielow B."/>
            <person name="Teixiera M."/>
            <person name="Abouelleil A."/>
            <person name="Chapman S.B."/>
            <person name="Priest M."/>
            <person name="Young S.K."/>
            <person name="Wortman J."/>
            <person name="Nusbaum C."/>
            <person name="Birren B."/>
        </authorList>
    </citation>
    <scope>NUCLEOTIDE SEQUENCE [LARGE SCALE GENOMIC DNA]</scope>
    <source>
        <strain evidence="2 3">CBS 83496</strain>
    </source>
</reference>
<name>A0A0D1Z341_9EURO</name>
<organism evidence="2 3">
    <name type="scientific">Cladophialophora immunda</name>
    <dbReference type="NCBI Taxonomy" id="569365"/>
    <lineage>
        <taxon>Eukaryota</taxon>
        <taxon>Fungi</taxon>
        <taxon>Dikarya</taxon>
        <taxon>Ascomycota</taxon>
        <taxon>Pezizomycotina</taxon>
        <taxon>Eurotiomycetes</taxon>
        <taxon>Chaetothyriomycetidae</taxon>
        <taxon>Chaetothyriales</taxon>
        <taxon>Herpotrichiellaceae</taxon>
        <taxon>Cladophialophora</taxon>
    </lineage>
</organism>
<accession>A0A0D1Z341</accession>
<dbReference type="PANTHER" id="PTHR42749:SF1">
    <property type="entry name" value="CELL SHAPE-DETERMINING PROTEIN MREB"/>
    <property type="match status" value="1"/>
</dbReference>
<proteinExistence type="predicted"/>
<evidence type="ECO:0000313" key="2">
    <source>
        <dbReference type="EMBL" id="KIW22011.1"/>
    </source>
</evidence>
<feature type="compositionally biased region" description="Basic and acidic residues" evidence="1">
    <location>
        <begin position="27"/>
        <end position="38"/>
    </location>
</feature>